<dbReference type="RefSeq" id="WP_210852000.1">
    <property type="nucleotide sequence ID" value="NZ_JAGQDD010000002.1"/>
</dbReference>
<organism evidence="1 2">
    <name type="scientific">Ideonella alba</name>
    <dbReference type="NCBI Taxonomy" id="2824118"/>
    <lineage>
        <taxon>Bacteria</taxon>
        <taxon>Pseudomonadati</taxon>
        <taxon>Pseudomonadota</taxon>
        <taxon>Betaproteobacteria</taxon>
        <taxon>Burkholderiales</taxon>
        <taxon>Sphaerotilaceae</taxon>
        <taxon>Ideonella</taxon>
    </lineage>
</organism>
<accession>A0A940Y6T2</accession>
<keyword evidence="2" id="KW-1185">Reference proteome</keyword>
<dbReference type="AlphaFoldDB" id="A0A940Y6T2"/>
<gene>
    <name evidence="1" type="ORF">KAK03_04565</name>
</gene>
<evidence type="ECO:0000313" key="2">
    <source>
        <dbReference type="Proteomes" id="UP000676246"/>
    </source>
</evidence>
<comment type="caution">
    <text evidence="1">The sequence shown here is derived from an EMBL/GenBank/DDBJ whole genome shotgun (WGS) entry which is preliminary data.</text>
</comment>
<evidence type="ECO:0000313" key="1">
    <source>
        <dbReference type="EMBL" id="MBQ0929751.1"/>
    </source>
</evidence>
<sequence>MSPEARQFAHAAIARGMSPDNPEQMAALQNTLEAQFQGRNLSDAERYSNTEVFLRAIVPDPQQRQLAMESLLEGGVLVEPPAPQAPDNPDAQRVVVTGENPDQAGTALGAKPIDRLARRTGAFVKEVEATIADKPWLGYALEAVSFAAAPLAFVGQKLIAETPVGDAIDAVKRRLSGIASDRFASVGYDEDAAENGGTGVMAASALALGVMPKQVLGVVADLKGLRPGHSFKLPDVQAKYPRVVFTKEIEDAMGPAPAGMQNAHRHHILDANGQPGPQRALVREGQDILREYDIDPLHGTENLVWAPNKGHSLANTESLVEQLRAAKIGGLTREDIVTIPRQAGKEAGER</sequence>
<name>A0A940Y6T2_9BURK</name>
<dbReference type="Proteomes" id="UP000676246">
    <property type="component" value="Unassembled WGS sequence"/>
</dbReference>
<proteinExistence type="predicted"/>
<reference evidence="1 2" key="1">
    <citation type="submission" date="2021-04" db="EMBL/GenBank/DDBJ databases">
        <title>The genome sequence of Ideonella sp. 3Y2.</title>
        <authorList>
            <person name="Liu Y."/>
        </authorList>
    </citation>
    <scope>NUCLEOTIDE SEQUENCE [LARGE SCALE GENOMIC DNA]</scope>
    <source>
        <strain evidence="1 2">3Y2</strain>
    </source>
</reference>
<dbReference type="EMBL" id="JAGQDD010000002">
    <property type="protein sequence ID" value="MBQ0929751.1"/>
    <property type="molecule type" value="Genomic_DNA"/>
</dbReference>
<protein>
    <submittedName>
        <fullName evidence="1">Uncharacterized protein</fullName>
    </submittedName>
</protein>